<dbReference type="InterPro" id="IPR036291">
    <property type="entry name" value="NAD(P)-bd_dom_sf"/>
</dbReference>
<protein>
    <submittedName>
        <fullName evidence="2">UDP-glucose 4-epimerase</fullName>
    </submittedName>
</protein>
<dbReference type="HOGENOM" id="CLU_007383_1_7_2"/>
<dbReference type="KEGG" id="nou:Natoc_3298"/>
<dbReference type="STRING" id="694430.Natoc_3298"/>
<name>L0K3V4_9EURY</name>
<sequence length="310" mass="33074">MSGQIPEPPRGETILVTGGAGFIGSHLVDVLTDENDVRVLDNLSSGRRERLPDGVTLFEGDLRDGDTVGRATADVDLIFHEAALVSVEESVAAPVESHSVNVDGTLALLERARAEDARVVLASSAAIYGHPEYVPIDETHPTAPSSPYGLEKVTIDEYARLYHELYGLETVVLRYFNVYGPRQVGGDYSAVISVFLEQARSGDPITVDGDGTQTRDFVHVSDVVQANLLAATTDAVGESFNVGTGSSVTIRELAETIRTVVGSDAEIVHGDPRPGDIDRSRAAIEKARTELGYEPTVPLEAGLETLAHNG</sequence>
<organism evidence="2 3">
    <name type="scientific">Natronococcus occultus SP4</name>
    <dbReference type="NCBI Taxonomy" id="694430"/>
    <lineage>
        <taxon>Archaea</taxon>
        <taxon>Methanobacteriati</taxon>
        <taxon>Methanobacteriota</taxon>
        <taxon>Stenosarchaea group</taxon>
        <taxon>Halobacteria</taxon>
        <taxon>Halobacteriales</taxon>
        <taxon>Natrialbaceae</taxon>
        <taxon>Natronococcus</taxon>
    </lineage>
</organism>
<evidence type="ECO:0000313" key="2">
    <source>
        <dbReference type="EMBL" id="AGB39034.1"/>
    </source>
</evidence>
<proteinExistence type="predicted"/>
<dbReference type="Gene3D" id="3.40.50.720">
    <property type="entry name" value="NAD(P)-binding Rossmann-like Domain"/>
    <property type="match status" value="1"/>
</dbReference>
<dbReference type="RefSeq" id="WP_015322473.1">
    <property type="nucleotide sequence ID" value="NC_019974.1"/>
</dbReference>
<dbReference type="eggNOG" id="arCOG01369">
    <property type="taxonomic scope" value="Archaea"/>
</dbReference>
<dbReference type="SUPFAM" id="SSF51735">
    <property type="entry name" value="NAD(P)-binding Rossmann-fold domains"/>
    <property type="match status" value="1"/>
</dbReference>
<dbReference type="AlphaFoldDB" id="L0K3V4"/>
<dbReference type="EMBL" id="CP003929">
    <property type="protein sequence ID" value="AGB39034.1"/>
    <property type="molecule type" value="Genomic_DNA"/>
</dbReference>
<accession>L0K3V4</accession>
<dbReference type="InterPro" id="IPR050177">
    <property type="entry name" value="Lipid_A_modif_metabolic_enz"/>
</dbReference>
<feature type="domain" description="NAD-dependent epimerase/dehydratase" evidence="1">
    <location>
        <begin position="14"/>
        <end position="243"/>
    </location>
</feature>
<dbReference type="Gene3D" id="3.90.25.10">
    <property type="entry name" value="UDP-galactose 4-epimerase, domain 1"/>
    <property type="match status" value="1"/>
</dbReference>
<dbReference type="PRINTS" id="PR01713">
    <property type="entry name" value="NUCEPIMERASE"/>
</dbReference>
<evidence type="ECO:0000259" key="1">
    <source>
        <dbReference type="Pfam" id="PF01370"/>
    </source>
</evidence>
<dbReference type="PANTHER" id="PTHR43245">
    <property type="entry name" value="BIFUNCTIONAL POLYMYXIN RESISTANCE PROTEIN ARNA"/>
    <property type="match status" value="1"/>
</dbReference>
<dbReference type="OrthoDB" id="4907at2157"/>
<dbReference type="GeneID" id="14403685"/>
<dbReference type="PANTHER" id="PTHR43245:SF13">
    <property type="entry name" value="UDP-D-APIOSE_UDP-D-XYLOSE SYNTHASE 2"/>
    <property type="match status" value="1"/>
</dbReference>
<dbReference type="InterPro" id="IPR001509">
    <property type="entry name" value="Epimerase_deHydtase"/>
</dbReference>
<gene>
    <name evidence="2" type="ORF">Natoc_3298</name>
</gene>
<keyword evidence="3" id="KW-1185">Reference proteome</keyword>
<dbReference type="Pfam" id="PF01370">
    <property type="entry name" value="Epimerase"/>
    <property type="match status" value="1"/>
</dbReference>
<reference evidence="2 3" key="1">
    <citation type="submission" date="2012-11" db="EMBL/GenBank/DDBJ databases">
        <title>FINISHED of Natronococcus occultus SP4, DSM 3396.</title>
        <authorList>
            <consortium name="DOE Joint Genome Institute"/>
            <person name="Eisen J."/>
            <person name="Huntemann M."/>
            <person name="Wei C.-L."/>
            <person name="Han J."/>
            <person name="Detter J.C."/>
            <person name="Han C."/>
            <person name="Tapia R."/>
            <person name="Chen A."/>
            <person name="Kyrpides N."/>
            <person name="Mavromatis K."/>
            <person name="Markowitz V."/>
            <person name="Szeto E."/>
            <person name="Ivanova N."/>
            <person name="Mikhailova N."/>
            <person name="Ovchinnikova G."/>
            <person name="Pagani I."/>
            <person name="Pati A."/>
            <person name="Goodwin L."/>
            <person name="Nordberg H.P."/>
            <person name="Cantor M.N."/>
            <person name="Hua S.X."/>
            <person name="Woyke T."/>
            <person name="Eisen J."/>
            <person name="Klenk H.-P."/>
            <person name="Klenk H.-P."/>
        </authorList>
    </citation>
    <scope>NUCLEOTIDE SEQUENCE [LARGE SCALE GENOMIC DNA]</scope>
    <source>
        <strain evidence="2 3">SP4</strain>
    </source>
</reference>
<evidence type="ECO:0000313" key="3">
    <source>
        <dbReference type="Proteomes" id="UP000010878"/>
    </source>
</evidence>
<dbReference type="Proteomes" id="UP000010878">
    <property type="component" value="Chromosome"/>
</dbReference>